<feature type="transmembrane region" description="Helical" evidence="2">
    <location>
        <begin position="226"/>
        <end position="247"/>
    </location>
</feature>
<accession>A0A914XG48</accession>
<proteinExistence type="predicted"/>
<name>A0A914XG48_9BILA</name>
<reference evidence="4" key="1">
    <citation type="submission" date="2022-11" db="UniProtKB">
        <authorList>
            <consortium name="WormBaseParasite"/>
        </authorList>
    </citation>
    <scope>IDENTIFICATION</scope>
</reference>
<keyword evidence="2" id="KW-0812">Transmembrane</keyword>
<protein>
    <submittedName>
        <fullName evidence="4">Uncharacterized protein</fullName>
    </submittedName>
</protein>
<sequence>MIALSKFPTSIRPKYPKAPLEVSEDTRLTPVSDDISVPDLEVESDTEPSDDDRFHQKILPIITILRCFGFISFTLPVEHRFWHKAKLYLLHSFYLFIAFSFLLLNVLIFTFNMYIVKISTYTFLNNRYAVGRASAFIFRESAGLLHVHTMTNVVTGLKPFQNIVNLLVFVANRNTHLKLLTVMGQLDPKLILIVVSIVSFSIPALIRAGQYVIMGSQLGEHLLDDVSLVLVPILSVWQLLPLFYFIIVSDMLRKWFKDVAMVLKR</sequence>
<feature type="transmembrane region" description="Helical" evidence="2">
    <location>
        <begin position="89"/>
        <end position="115"/>
    </location>
</feature>
<feature type="transmembrane region" description="Helical" evidence="2">
    <location>
        <begin position="58"/>
        <end position="77"/>
    </location>
</feature>
<dbReference type="WBParaSite" id="PSAMB.scaffold796size41283.g8851.t1">
    <property type="protein sequence ID" value="PSAMB.scaffold796size41283.g8851.t1"/>
    <property type="gene ID" value="PSAMB.scaffold796size41283.g8851"/>
</dbReference>
<evidence type="ECO:0000256" key="2">
    <source>
        <dbReference type="SAM" id="Phobius"/>
    </source>
</evidence>
<evidence type="ECO:0000313" key="4">
    <source>
        <dbReference type="WBParaSite" id="PSAMB.scaffold796size41283.g8851.t1"/>
    </source>
</evidence>
<keyword evidence="2" id="KW-0472">Membrane</keyword>
<feature type="transmembrane region" description="Helical" evidence="2">
    <location>
        <begin position="190"/>
        <end position="206"/>
    </location>
</feature>
<dbReference type="AlphaFoldDB" id="A0A914XG48"/>
<dbReference type="Proteomes" id="UP000887566">
    <property type="component" value="Unplaced"/>
</dbReference>
<evidence type="ECO:0000256" key="1">
    <source>
        <dbReference type="SAM" id="MobiDB-lite"/>
    </source>
</evidence>
<feature type="region of interest" description="Disordered" evidence="1">
    <location>
        <begin position="1"/>
        <end position="32"/>
    </location>
</feature>
<keyword evidence="2" id="KW-1133">Transmembrane helix</keyword>
<evidence type="ECO:0000313" key="3">
    <source>
        <dbReference type="Proteomes" id="UP000887566"/>
    </source>
</evidence>
<organism evidence="3 4">
    <name type="scientific">Plectus sambesii</name>
    <dbReference type="NCBI Taxonomy" id="2011161"/>
    <lineage>
        <taxon>Eukaryota</taxon>
        <taxon>Metazoa</taxon>
        <taxon>Ecdysozoa</taxon>
        <taxon>Nematoda</taxon>
        <taxon>Chromadorea</taxon>
        <taxon>Plectida</taxon>
        <taxon>Plectina</taxon>
        <taxon>Plectoidea</taxon>
        <taxon>Plectidae</taxon>
        <taxon>Plectus</taxon>
    </lineage>
</organism>
<keyword evidence="3" id="KW-1185">Reference proteome</keyword>